<dbReference type="InterPro" id="IPR009081">
    <property type="entry name" value="PP-bd_ACP"/>
</dbReference>
<dbReference type="Gene3D" id="3.40.50.1820">
    <property type="entry name" value="alpha/beta hydrolase"/>
    <property type="match status" value="1"/>
</dbReference>
<dbReference type="InterPro" id="IPR020845">
    <property type="entry name" value="AMP-binding_CS"/>
</dbReference>
<dbReference type="Proteomes" id="UP000264589">
    <property type="component" value="Unassembled WGS sequence"/>
</dbReference>
<dbReference type="Pfam" id="PF00550">
    <property type="entry name" value="PP-binding"/>
    <property type="match status" value="1"/>
</dbReference>
<dbReference type="Pfam" id="PF13193">
    <property type="entry name" value="AMP-binding_C"/>
    <property type="match status" value="1"/>
</dbReference>
<accession>A0A371RF50</accession>
<evidence type="ECO:0000256" key="1">
    <source>
        <dbReference type="ARBA" id="ARBA00022450"/>
    </source>
</evidence>
<protein>
    <submittedName>
        <fullName evidence="4">Amino acid adenylation domain-containing protein</fullName>
    </submittedName>
</protein>
<dbReference type="AlphaFoldDB" id="A0A371RF50"/>
<evidence type="ECO:0000313" key="4">
    <source>
        <dbReference type="EMBL" id="RFB04074.1"/>
    </source>
</evidence>
<dbReference type="InterPro" id="IPR045851">
    <property type="entry name" value="AMP-bd_C_sf"/>
</dbReference>
<dbReference type="SMART" id="SM00823">
    <property type="entry name" value="PKS_PP"/>
    <property type="match status" value="1"/>
</dbReference>
<dbReference type="PROSITE" id="PS00455">
    <property type="entry name" value="AMP_BINDING"/>
    <property type="match status" value="1"/>
</dbReference>
<dbReference type="InterPro" id="IPR042099">
    <property type="entry name" value="ANL_N_sf"/>
</dbReference>
<dbReference type="PRINTS" id="PR00154">
    <property type="entry name" value="AMPBINDING"/>
</dbReference>
<dbReference type="SUPFAM" id="SSF47336">
    <property type="entry name" value="ACP-like"/>
    <property type="match status" value="1"/>
</dbReference>
<dbReference type="GO" id="GO:0044550">
    <property type="term" value="P:secondary metabolite biosynthetic process"/>
    <property type="evidence" value="ECO:0007669"/>
    <property type="project" value="TreeGrafter"/>
</dbReference>
<proteinExistence type="predicted"/>
<evidence type="ECO:0000313" key="5">
    <source>
        <dbReference type="Proteomes" id="UP000264589"/>
    </source>
</evidence>
<dbReference type="InterPro" id="IPR006162">
    <property type="entry name" value="Ppantetheine_attach_site"/>
</dbReference>
<keyword evidence="1" id="KW-0596">Phosphopantetheine</keyword>
<name>A0A371RF50_9PROT</name>
<comment type="caution">
    <text evidence="4">The sequence shown here is derived from an EMBL/GenBank/DDBJ whole genome shotgun (WGS) entry which is preliminary data.</text>
</comment>
<dbReference type="InterPro" id="IPR020459">
    <property type="entry name" value="AMP-binding"/>
</dbReference>
<dbReference type="InterPro" id="IPR029058">
    <property type="entry name" value="AB_hydrolase_fold"/>
</dbReference>
<dbReference type="NCBIfam" id="TIGR01733">
    <property type="entry name" value="AA-adenyl-dom"/>
    <property type="match status" value="1"/>
</dbReference>
<dbReference type="InterPro" id="IPR025110">
    <property type="entry name" value="AMP-bd_C"/>
</dbReference>
<reference evidence="4 5" key="1">
    <citation type="submission" date="2018-08" db="EMBL/GenBank/DDBJ databases">
        <title>Parvularcula sp. SM1705, isolated from surface water of the South Sea China.</title>
        <authorList>
            <person name="Sun L."/>
        </authorList>
    </citation>
    <scope>NUCLEOTIDE SEQUENCE [LARGE SCALE GENOMIC DNA]</scope>
    <source>
        <strain evidence="4 5">SM1705</strain>
    </source>
</reference>
<dbReference type="GO" id="GO:0005737">
    <property type="term" value="C:cytoplasm"/>
    <property type="evidence" value="ECO:0007669"/>
    <property type="project" value="TreeGrafter"/>
</dbReference>
<dbReference type="InterPro" id="IPR036736">
    <property type="entry name" value="ACP-like_sf"/>
</dbReference>
<keyword evidence="5" id="KW-1185">Reference proteome</keyword>
<dbReference type="PANTHER" id="PTHR45527:SF1">
    <property type="entry name" value="FATTY ACID SYNTHASE"/>
    <property type="match status" value="1"/>
</dbReference>
<dbReference type="Pfam" id="PF00501">
    <property type="entry name" value="AMP-binding"/>
    <property type="match status" value="2"/>
</dbReference>
<dbReference type="InterPro" id="IPR000873">
    <property type="entry name" value="AMP-dep_synth/lig_dom"/>
</dbReference>
<dbReference type="Gene3D" id="3.30.300.30">
    <property type="match status" value="1"/>
</dbReference>
<dbReference type="GO" id="GO:0031177">
    <property type="term" value="F:phosphopantetheine binding"/>
    <property type="evidence" value="ECO:0007669"/>
    <property type="project" value="InterPro"/>
</dbReference>
<dbReference type="EMBL" id="QUQO01000001">
    <property type="protein sequence ID" value="RFB04074.1"/>
    <property type="molecule type" value="Genomic_DNA"/>
</dbReference>
<sequence>MMPHDMMDRPRLDALIAKGISRMSEDCVISGETLWSRSQLQAAIAEISVALKDKGLEPGDIVGVRMERGAELVAALCGVLMAGGVYLPLDPNYPQARLDYMREDSGAMFEVTAGGVENLPTGRRRHGTDDLAYLIYTSGSTGRPKGVAVTHTNVENFLRSMREEPGLTEQDTLLAVTTPSFDISVLEIFGPLTAGARLVIATEEEVRNGERLSALIARHGVTIMQATPSTWRLMLDAGWQGAPGLKALCGGEELPAPLADQLLAHTGELWNMYGPTETTVWSACAKITRSEDIPLGRAIAATDLRILNEDGSDLPQGEVGEIVIGGAGVTDGYWQRPELNAEKFFTDEMGRRFFRTGDAGLIDNDGRLRFRGRLDRQVKLRGHRIEPEEIERVLKSLPGVQDAAVTVVMEEGAASALIAHLAPKLDLDAMKELAAAQLPAIMVPSQMIGYDALPRLPNGKIDRNTLSIVTAEAAASPSPMTPTEAIIAEVFSGLLKQEVTDTSKHFFELGGHSLLAARALAQLRAKTGTSLPLTFIFEAESITDLAERIDGLTPTEEFEF</sequence>
<feature type="domain" description="Carrier" evidence="3">
    <location>
        <begin position="478"/>
        <end position="553"/>
    </location>
</feature>
<gene>
    <name evidence="4" type="ORF">DX908_01515</name>
</gene>
<dbReference type="PANTHER" id="PTHR45527">
    <property type="entry name" value="NONRIBOSOMAL PEPTIDE SYNTHETASE"/>
    <property type="match status" value="1"/>
</dbReference>
<evidence type="ECO:0000259" key="3">
    <source>
        <dbReference type="PROSITE" id="PS50075"/>
    </source>
</evidence>
<dbReference type="InParanoid" id="A0A371RF50"/>
<dbReference type="InterPro" id="IPR010071">
    <property type="entry name" value="AA_adenyl_dom"/>
</dbReference>
<keyword evidence="2" id="KW-0597">Phosphoprotein</keyword>
<dbReference type="PROSITE" id="PS00012">
    <property type="entry name" value="PHOSPHOPANTETHEINE"/>
    <property type="match status" value="1"/>
</dbReference>
<dbReference type="Gene3D" id="3.40.50.12780">
    <property type="entry name" value="N-terminal domain of ligase-like"/>
    <property type="match status" value="1"/>
</dbReference>
<organism evidence="4 5">
    <name type="scientific">Parvularcula marina</name>
    <dbReference type="NCBI Taxonomy" id="2292771"/>
    <lineage>
        <taxon>Bacteria</taxon>
        <taxon>Pseudomonadati</taxon>
        <taxon>Pseudomonadota</taxon>
        <taxon>Alphaproteobacteria</taxon>
        <taxon>Parvularculales</taxon>
        <taxon>Parvularculaceae</taxon>
        <taxon>Parvularcula</taxon>
    </lineage>
</organism>
<dbReference type="SUPFAM" id="SSF56801">
    <property type="entry name" value="Acetyl-CoA synthetase-like"/>
    <property type="match status" value="1"/>
</dbReference>
<dbReference type="GO" id="GO:0043041">
    <property type="term" value="P:amino acid activation for nonribosomal peptide biosynthetic process"/>
    <property type="evidence" value="ECO:0007669"/>
    <property type="project" value="TreeGrafter"/>
</dbReference>
<dbReference type="PROSITE" id="PS50075">
    <property type="entry name" value="CARRIER"/>
    <property type="match status" value="1"/>
</dbReference>
<dbReference type="InterPro" id="IPR020806">
    <property type="entry name" value="PKS_PP-bd"/>
</dbReference>
<evidence type="ECO:0000256" key="2">
    <source>
        <dbReference type="ARBA" id="ARBA00022553"/>
    </source>
</evidence>